<protein>
    <submittedName>
        <fullName evidence="2">Uncharacterized protein</fullName>
    </submittedName>
</protein>
<keyword evidence="3" id="KW-1185">Reference proteome</keyword>
<gene>
    <name evidence="2" type="ORF">EGW08_018183</name>
</gene>
<comment type="caution">
    <text evidence="2">The sequence shown here is derived from an EMBL/GenBank/DDBJ whole genome shotgun (WGS) entry which is preliminary data.</text>
</comment>
<keyword evidence="1" id="KW-0472">Membrane</keyword>
<reference evidence="2 3" key="1">
    <citation type="submission" date="2019-01" db="EMBL/GenBank/DDBJ databases">
        <title>A draft genome assembly of the solar-powered sea slug Elysia chlorotica.</title>
        <authorList>
            <person name="Cai H."/>
            <person name="Li Q."/>
            <person name="Fang X."/>
            <person name="Li J."/>
            <person name="Curtis N.E."/>
            <person name="Altenburger A."/>
            <person name="Shibata T."/>
            <person name="Feng M."/>
            <person name="Maeda T."/>
            <person name="Schwartz J.A."/>
            <person name="Shigenobu S."/>
            <person name="Lundholm N."/>
            <person name="Nishiyama T."/>
            <person name="Yang H."/>
            <person name="Hasebe M."/>
            <person name="Li S."/>
            <person name="Pierce S.K."/>
            <person name="Wang J."/>
        </authorList>
    </citation>
    <scope>NUCLEOTIDE SEQUENCE [LARGE SCALE GENOMIC DNA]</scope>
    <source>
        <strain evidence="2">EC2010</strain>
        <tissue evidence="2">Whole organism of an adult</tissue>
    </source>
</reference>
<keyword evidence="1" id="KW-1133">Transmembrane helix</keyword>
<evidence type="ECO:0000313" key="3">
    <source>
        <dbReference type="Proteomes" id="UP000271974"/>
    </source>
</evidence>
<feature type="transmembrane region" description="Helical" evidence="1">
    <location>
        <begin position="15"/>
        <end position="34"/>
    </location>
</feature>
<sequence length="99" mass="11635">MLYALTDDMFETFKINIFLLPLRYIITLVVRTMHKERSGLNIKDEQLPFLSLLIYLYIVDTKFFAHSDTVSFNNRTDLFLFSLLLLNVLGTYLPFSSVM</sequence>
<dbReference type="EMBL" id="RQTK01000871">
    <property type="protein sequence ID" value="RUS74056.1"/>
    <property type="molecule type" value="Genomic_DNA"/>
</dbReference>
<name>A0A433SXL2_ELYCH</name>
<proteinExistence type="predicted"/>
<accession>A0A433SXL2</accession>
<evidence type="ECO:0000313" key="2">
    <source>
        <dbReference type="EMBL" id="RUS74056.1"/>
    </source>
</evidence>
<keyword evidence="1" id="KW-0812">Transmembrane</keyword>
<organism evidence="2 3">
    <name type="scientific">Elysia chlorotica</name>
    <name type="common">Eastern emerald elysia</name>
    <name type="synonym">Sea slug</name>
    <dbReference type="NCBI Taxonomy" id="188477"/>
    <lineage>
        <taxon>Eukaryota</taxon>
        <taxon>Metazoa</taxon>
        <taxon>Spiralia</taxon>
        <taxon>Lophotrochozoa</taxon>
        <taxon>Mollusca</taxon>
        <taxon>Gastropoda</taxon>
        <taxon>Heterobranchia</taxon>
        <taxon>Euthyneura</taxon>
        <taxon>Panpulmonata</taxon>
        <taxon>Sacoglossa</taxon>
        <taxon>Placobranchoidea</taxon>
        <taxon>Plakobranchidae</taxon>
        <taxon>Elysia</taxon>
    </lineage>
</organism>
<dbReference type="AlphaFoldDB" id="A0A433SXL2"/>
<feature type="transmembrane region" description="Helical" evidence="1">
    <location>
        <begin position="46"/>
        <end position="66"/>
    </location>
</feature>
<evidence type="ECO:0000256" key="1">
    <source>
        <dbReference type="SAM" id="Phobius"/>
    </source>
</evidence>
<feature type="transmembrane region" description="Helical" evidence="1">
    <location>
        <begin position="78"/>
        <end position="95"/>
    </location>
</feature>
<dbReference type="Proteomes" id="UP000271974">
    <property type="component" value="Unassembled WGS sequence"/>
</dbReference>